<dbReference type="Proteomes" id="UP001652662">
    <property type="component" value="Chromosome 19"/>
</dbReference>
<evidence type="ECO:0000256" key="1">
    <source>
        <dbReference type="SAM" id="MobiDB-lite"/>
    </source>
</evidence>
<reference evidence="3" key="1">
    <citation type="submission" date="2025-08" db="UniProtKB">
        <authorList>
            <consortium name="RefSeq"/>
        </authorList>
    </citation>
    <scope>IDENTIFICATION</scope>
    <source>
        <tissue evidence="3">Blood</tissue>
    </source>
</reference>
<evidence type="ECO:0000313" key="2">
    <source>
        <dbReference type="Proteomes" id="UP001652662"/>
    </source>
</evidence>
<evidence type="ECO:0000313" key="3">
    <source>
        <dbReference type="RefSeq" id="XP_070440005.1"/>
    </source>
</evidence>
<proteinExistence type="predicted"/>
<dbReference type="GeneID" id="103544813"/>
<accession>A0ABM4LHS9</accession>
<name>A0ABM4LHS9_EQUPR</name>
<sequence length="228" mass="23894">MGKRLGKYGEGLELQPWWDARRYDAAESRGAGVRVAPGEASGSGTGERRGSQATPDALTSPGRQNVRPGPRRAEAAVVTCGGPVTQSWGAGTRRAEPAGGGRPQGPGAAAGQHLPSRLRVRECGARSRRSAASLLPPPPAPAPQRDTQYSPEAEAAPRGSCQWKPGCRRVAAGGPSGACGGRRRRGPEDHTLCSISTQLCLSQVQESLRLLPVTSWMTNPTSAMTEKK</sequence>
<organism evidence="2 3">
    <name type="scientific">Equus przewalskii</name>
    <name type="common">Przewalski's horse</name>
    <name type="synonym">Equus caballus przewalskii</name>
    <dbReference type="NCBI Taxonomy" id="9798"/>
    <lineage>
        <taxon>Eukaryota</taxon>
        <taxon>Metazoa</taxon>
        <taxon>Chordata</taxon>
        <taxon>Craniata</taxon>
        <taxon>Vertebrata</taxon>
        <taxon>Euteleostomi</taxon>
        <taxon>Mammalia</taxon>
        <taxon>Eutheria</taxon>
        <taxon>Laurasiatheria</taxon>
        <taxon>Perissodactyla</taxon>
        <taxon>Equidae</taxon>
        <taxon>Equus</taxon>
    </lineage>
</organism>
<dbReference type="RefSeq" id="XP_070440005.1">
    <property type="nucleotide sequence ID" value="XM_070583904.1"/>
</dbReference>
<protein>
    <submittedName>
        <fullName evidence="3">Uncharacterized protein</fullName>
    </submittedName>
</protein>
<gene>
    <name evidence="3" type="primary">LOC103544813</name>
</gene>
<feature type="region of interest" description="Disordered" evidence="1">
    <location>
        <begin position="26"/>
        <end position="162"/>
    </location>
</feature>
<keyword evidence="2" id="KW-1185">Reference proteome</keyword>